<dbReference type="Pfam" id="PF02518">
    <property type="entry name" value="HATPase_c"/>
    <property type="match status" value="1"/>
</dbReference>
<dbReference type="CDD" id="cd00082">
    <property type="entry name" value="HisKA"/>
    <property type="match status" value="1"/>
</dbReference>
<dbReference type="EMBL" id="SNWD01000010">
    <property type="protein sequence ID" value="TDN80214.1"/>
    <property type="molecule type" value="Genomic_DNA"/>
</dbReference>
<dbReference type="InterPro" id="IPR011006">
    <property type="entry name" value="CheY-like_superfamily"/>
</dbReference>
<protein>
    <recommendedName>
        <fullName evidence="2">histidine kinase</fullName>
        <ecNumber evidence="2">2.7.13.3</ecNumber>
    </recommendedName>
</protein>
<dbReference type="PROSITE" id="PS50110">
    <property type="entry name" value="RESPONSE_REGULATORY"/>
    <property type="match status" value="1"/>
</dbReference>
<feature type="domain" description="Histidine kinase" evidence="6">
    <location>
        <begin position="314"/>
        <end position="535"/>
    </location>
</feature>
<evidence type="ECO:0000256" key="3">
    <source>
        <dbReference type="ARBA" id="ARBA00022553"/>
    </source>
</evidence>
<dbReference type="PANTHER" id="PTHR43065">
    <property type="entry name" value="SENSOR HISTIDINE KINASE"/>
    <property type="match status" value="1"/>
</dbReference>
<accession>A0A4R6FIA0</accession>
<dbReference type="Pfam" id="PF00512">
    <property type="entry name" value="HisKA"/>
    <property type="match status" value="1"/>
</dbReference>
<dbReference type="Gene3D" id="3.30.450.20">
    <property type="entry name" value="PAS domain"/>
    <property type="match status" value="1"/>
</dbReference>
<dbReference type="SUPFAM" id="SSF52172">
    <property type="entry name" value="CheY-like"/>
    <property type="match status" value="1"/>
</dbReference>
<dbReference type="Pfam" id="PF00072">
    <property type="entry name" value="Response_reg"/>
    <property type="match status" value="1"/>
</dbReference>
<keyword evidence="3 4" id="KW-0597">Phosphoprotein</keyword>
<dbReference type="PROSITE" id="PS50109">
    <property type="entry name" value="HIS_KIN"/>
    <property type="match status" value="1"/>
</dbReference>
<dbReference type="InterPro" id="IPR036097">
    <property type="entry name" value="HisK_dim/P_sf"/>
</dbReference>
<dbReference type="NCBIfam" id="TIGR00229">
    <property type="entry name" value="sensory_box"/>
    <property type="match status" value="1"/>
</dbReference>
<dbReference type="InterPro" id="IPR003594">
    <property type="entry name" value="HATPase_dom"/>
</dbReference>
<comment type="catalytic activity">
    <reaction evidence="1">
        <text>ATP + protein L-histidine = ADP + protein N-phospho-L-histidine.</text>
        <dbReference type="EC" id="2.7.13.3"/>
    </reaction>
</comment>
<dbReference type="GO" id="GO:0000155">
    <property type="term" value="F:phosphorelay sensor kinase activity"/>
    <property type="evidence" value="ECO:0007669"/>
    <property type="project" value="InterPro"/>
</dbReference>
<dbReference type="InterPro" id="IPR004358">
    <property type="entry name" value="Sig_transdc_His_kin-like_C"/>
</dbReference>
<dbReference type="Gene3D" id="1.10.287.130">
    <property type="match status" value="1"/>
</dbReference>
<dbReference type="Pfam" id="PF08448">
    <property type="entry name" value="PAS_4"/>
    <property type="match status" value="1"/>
</dbReference>
<dbReference type="PRINTS" id="PR00344">
    <property type="entry name" value="BCTRLSENSOR"/>
</dbReference>
<evidence type="ECO:0000256" key="2">
    <source>
        <dbReference type="ARBA" id="ARBA00012438"/>
    </source>
</evidence>
<evidence type="ECO:0000256" key="1">
    <source>
        <dbReference type="ARBA" id="ARBA00000085"/>
    </source>
</evidence>
<evidence type="ECO:0000259" key="6">
    <source>
        <dbReference type="PROSITE" id="PS50109"/>
    </source>
</evidence>
<keyword evidence="5" id="KW-0175">Coiled coil</keyword>
<dbReference type="RefSeq" id="WP_229668270.1">
    <property type="nucleotide sequence ID" value="NZ_BMLU01000010.1"/>
</dbReference>
<dbReference type="InterPro" id="IPR036890">
    <property type="entry name" value="HATPase_C_sf"/>
</dbReference>
<dbReference type="Gene3D" id="3.30.565.10">
    <property type="entry name" value="Histidine kinase-like ATPase, C-terminal domain"/>
    <property type="match status" value="1"/>
</dbReference>
<dbReference type="InterPro" id="IPR003661">
    <property type="entry name" value="HisK_dim/P_dom"/>
</dbReference>
<dbReference type="AlphaFoldDB" id="A0A4R6FIA0"/>
<dbReference type="SMART" id="SM00388">
    <property type="entry name" value="HisKA"/>
    <property type="match status" value="1"/>
</dbReference>
<organism evidence="8 9">
    <name type="scientific">Stakelama pacifica</name>
    <dbReference type="NCBI Taxonomy" id="517720"/>
    <lineage>
        <taxon>Bacteria</taxon>
        <taxon>Pseudomonadati</taxon>
        <taxon>Pseudomonadota</taxon>
        <taxon>Alphaproteobacteria</taxon>
        <taxon>Sphingomonadales</taxon>
        <taxon>Sphingomonadaceae</taxon>
        <taxon>Stakelama</taxon>
    </lineage>
</organism>
<proteinExistence type="predicted"/>
<dbReference type="InterPro" id="IPR013656">
    <property type="entry name" value="PAS_4"/>
</dbReference>
<dbReference type="SMART" id="SM00448">
    <property type="entry name" value="REC"/>
    <property type="match status" value="1"/>
</dbReference>
<dbReference type="SMART" id="SM00387">
    <property type="entry name" value="HATPase_c"/>
    <property type="match status" value="1"/>
</dbReference>
<dbReference type="InterPro" id="IPR005467">
    <property type="entry name" value="His_kinase_dom"/>
</dbReference>
<feature type="modified residue" description="4-aspartylphosphate" evidence="4">
    <location>
        <position position="606"/>
    </location>
</feature>
<gene>
    <name evidence="8" type="ORF">EV664_1105</name>
</gene>
<dbReference type="EC" id="2.7.13.3" evidence="2"/>
<dbReference type="SUPFAM" id="SSF47384">
    <property type="entry name" value="Homodimeric domain of signal transducing histidine kinase"/>
    <property type="match status" value="1"/>
</dbReference>
<dbReference type="SUPFAM" id="SSF55874">
    <property type="entry name" value="ATPase domain of HSP90 chaperone/DNA topoisomerase II/histidine kinase"/>
    <property type="match status" value="1"/>
</dbReference>
<evidence type="ECO:0000256" key="5">
    <source>
        <dbReference type="SAM" id="Coils"/>
    </source>
</evidence>
<sequence>MKRTTISERALLLAPRGRDAPLAASMLHEAGIDASACASLTNLVEELDRGAAFAIITEEAVATADLNRLSQWLANQEEWSDFPIILLTSRGGGLERNPTATRQLDVLSNVTFLERPFHPTTLVSLARSAVRARRRQYEARARLIALRDSEERYRTLFETMDEGFCIIEFLDGPHGPMSDYVHVQANPAYTANAGVPDILGKRLREVVSESEADAWAAIYRRVLVTGEAIQFERELVETKRHLELSAFRIEPESRRQVAVLFKDASDRKQAENELRVLNETLERRVEDAVSEREKAAAQLHEVQKLETLGQLTGGVAHDINNLLTPITGALDMLARRHVGNDERATRLIGGAQQSAERARILVSRLLGFARRQSLETRPVDLASLIDGMRDLIASSVGSTITIEVFAESDLLSAVADPNQLELALLNLCVNARDAMPDGGTVTIAARKAGSGLHDIPALPPGDYVVLSVIDTGTGMDEATLARAIEPFYSTKEIGKGTGLGLSMIHGLAAQLGGAFRLSSAVGAGTRAELYLPTTTETGKRDQNDNVDLVATLNPMTILLVDDEELVRAGTADMLRNMGHVVHEAAGGMEALDKLGGQTGIDLVITDYLMPGFNGAELAKRIHQQDSRLPVLVVTGYAGGNLDIGLPQLAKPFRQSDLAKALAELVGAAPSPLPATRV</sequence>
<dbReference type="InterPro" id="IPR000014">
    <property type="entry name" value="PAS"/>
</dbReference>
<dbReference type="Gene3D" id="3.40.50.2300">
    <property type="match status" value="1"/>
</dbReference>
<evidence type="ECO:0000259" key="7">
    <source>
        <dbReference type="PROSITE" id="PS50110"/>
    </source>
</evidence>
<comment type="caution">
    <text evidence="8">The sequence shown here is derived from an EMBL/GenBank/DDBJ whole genome shotgun (WGS) entry which is preliminary data.</text>
</comment>
<dbReference type="SUPFAM" id="SSF55785">
    <property type="entry name" value="PYP-like sensor domain (PAS domain)"/>
    <property type="match status" value="1"/>
</dbReference>
<feature type="domain" description="Response regulatory" evidence="7">
    <location>
        <begin position="556"/>
        <end position="665"/>
    </location>
</feature>
<evidence type="ECO:0000313" key="8">
    <source>
        <dbReference type="EMBL" id="TDN80214.1"/>
    </source>
</evidence>
<evidence type="ECO:0000256" key="4">
    <source>
        <dbReference type="PROSITE-ProRule" id="PRU00169"/>
    </source>
</evidence>
<reference evidence="8 9" key="1">
    <citation type="submission" date="2019-03" db="EMBL/GenBank/DDBJ databases">
        <title>Genomic Encyclopedia of Type Strains, Phase IV (KMG-IV): sequencing the most valuable type-strain genomes for metagenomic binning, comparative biology and taxonomic classification.</title>
        <authorList>
            <person name="Goeker M."/>
        </authorList>
    </citation>
    <scope>NUCLEOTIDE SEQUENCE [LARGE SCALE GENOMIC DNA]</scope>
    <source>
        <strain evidence="8 9">DSM 25059</strain>
    </source>
</reference>
<keyword evidence="9" id="KW-1185">Reference proteome</keyword>
<dbReference type="InterPro" id="IPR001789">
    <property type="entry name" value="Sig_transdc_resp-reg_receiver"/>
</dbReference>
<name>A0A4R6FIA0_9SPHN</name>
<evidence type="ECO:0000313" key="9">
    <source>
        <dbReference type="Proteomes" id="UP000295493"/>
    </source>
</evidence>
<dbReference type="InterPro" id="IPR035965">
    <property type="entry name" value="PAS-like_dom_sf"/>
</dbReference>
<dbReference type="Proteomes" id="UP000295493">
    <property type="component" value="Unassembled WGS sequence"/>
</dbReference>
<dbReference type="PANTHER" id="PTHR43065:SF42">
    <property type="entry name" value="TWO-COMPONENT SENSOR PPRA"/>
    <property type="match status" value="1"/>
</dbReference>
<feature type="coiled-coil region" evidence="5">
    <location>
        <begin position="267"/>
        <end position="305"/>
    </location>
</feature>